<dbReference type="GO" id="GO:0005829">
    <property type="term" value="C:cytosol"/>
    <property type="evidence" value="ECO:0007669"/>
    <property type="project" value="TreeGrafter"/>
</dbReference>
<dbReference type="FunFam" id="1.10.10.10:FF:000001">
    <property type="entry name" value="LysR family transcriptional regulator"/>
    <property type="match status" value="1"/>
</dbReference>
<evidence type="ECO:0000259" key="5">
    <source>
        <dbReference type="PROSITE" id="PS50931"/>
    </source>
</evidence>
<dbReference type="PRINTS" id="PR00039">
    <property type="entry name" value="HTHLYSR"/>
</dbReference>
<dbReference type="Proteomes" id="UP000186132">
    <property type="component" value="Unassembled WGS sequence"/>
</dbReference>
<accession>A0A1M5C5F1</accession>
<dbReference type="InterPro" id="IPR005119">
    <property type="entry name" value="LysR_subst-bd"/>
</dbReference>
<dbReference type="Gene3D" id="3.40.190.290">
    <property type="match status" value="1"/>
</dbReference>
<dbReference type="InterPro" id="IPR000847">
    <property type="entry name" value="LysR_HTH_N"/>
</dbReference>
<dbReference type="InterPro" id="IPR050950">
    <property type="entry name" value="HTH-type_LysR_regulators"/>
</dbReference>
<reference evidence="6 7" key="1">
    <citation type="submission" date="2016-11" db="EMBL/GenBank/DDBJ databases">
        <authorList>
            <person name="Jaros S."/>
            <person name="Januszkiewicz K."/>
            <person name="Wedrychowicz H."/>
        </authorList>
    </citation>
    <scope>NUCLEOTIDE SEQUENCE [LARGE SCALE GENOMIC DNA]</scope>
    <source>
        <strain evidence="6 7">DSM 45627</strain>
    </source>
</reference>
<sequence>MTTVVPIASDYHGLVQLQQLAYFVAVADIRHFTRAADEMDVAQPTLSQQIRALERSLGAPLFARSPGNVELTAAGAELLPIARRMLAEADNARLALRELGELGRGKVRLGATPSLCTGLVPKIIGDYHRSHPGVAIVITEGGSRDLQRLLAEGALDLALLVDSRAQDDPRLVTEPLFVEELVVISALDAPPPTRRARMQVAELRSKQLVMFREGYDLRETTLAACRAEGFEPTFAVEGGEMDAVLGFVAAGLGVAVVPSTVVGERFRTTRLASPGLARTVQVARRSGVELSRAAAELAASIGRATA</sequence>
<organism evidence="6 7">
    <name type="scientific">Jatrophihabitans endophyticus</name>
    <dbReference type="NCBI Taxonomy" id="1206085"/>
    <lineage>
        <taxon>Bacteria</taxon>
        <taxon>Bacillati</taxon>
        <taxon>Actinomycetota</taxon>
        <taxon>Actinomycetes</taxon>
        <taxon>Jatrophihabitantales</taxon>
        <taxon>Jatrophihabitantaceae</taxon>
        <taxon>Jatrophihabitans</taxon>
    </lineage>
</organism>
<dbReference type="SUPFAM" id="SSF53850">
    <property type="entry name" value="Periplasmic binding protein-like II"/>
    <property type="match status" value="1"/>
</dbReference>
<evidence type="ECO:0000256" key="1">
    <source>
        <dbReference type="ARBA" id="ARBA00009437"/>
    </source>
</evidence>
<dbReference type="AlphaFoldDB" id="A0A1M5C5F1"/>
<protein>
    <submittedName>
        <fullName evidence="6">DNA-binding transcriptional regulator, LysR family</fullName>
    </submittedName>
</protein>
<dbReference type="GO" id="GO:0003677">
    <property type="term" value="F:DNA binding"/>
    <property type="evidence" value="ECO:0007669"/>
    <property type="project" value="UniProtKB-KW"/>
</dbReference>
<evidence type="ECO:0000256" key="3">
    <source>
        <dbReference type="ARBA" id="ARBA00023125"/>
    </source>
</evidence>
<feature type="domain" description="HTH lysR-type" evidence="5">
    <location>
        <begin position="15"/>
        <end position="72"/>
    </location>
</feature>
<dbReference type="SUPFAM" id="SSF46785">
    <property type="entry name" value="Winged helix' DNA-binding domain"/>
    <property type="match status" value="1"/>
</dbReference>
<dbReference type="Gene3D" id="1.10.10.10">
    <property type="entry name" value="Winged helix-like DNA-binding domain superfamily/Winged helix DNA-binding domain"/>
    <property type="match status" value="1"/>
</dbReference>
<keyword evidence="4" id="KW-0804">Transcription</keyword>
<dbReference type="Pfam" id="PF00126">
    <property type="entry name" value="HTH_1"/>
    <property type="match status" value="1"/>
</dbReference>
<dbReference type="PROSITE" id="PS50931">
    <property type="entry name" value="HTH_LYSR"/>
    <property type="match status" value="1"/>
</dbReference>
<dbReference type="CDD" id="cd05466">
    <property type="entry name" value="PBP2_LTTR_substrate"/>
    <property type="match status" value="1"/>
</dbReference>
<dbReference type="EMBL" id="FQVU01000001">
    <property type="protein sequence ID" value="SHF49931.1"/>
    <property type="molecule type" value="Genomic_DNA"/>
</dbReference>
<evidence type="ECO:0000313" key="6">
    <source>
        <dbReference type="EMBL" id="SHF49931.1"/>
    </source>
</evidence>
<keyword evidence="7" id="KW-1185">Reference proteome</keyword>
<dbReference type="InterPro" id="IPR036390">
    <property type="entry name" value="WH_DNA-bd_sf"/>
</dbReference>
<comment type="similarity">
    <text evidence="1">Belongs to the LysR transcriptional regulatory family.</text>
</comment>
<dbReference type="Pfam" id="PF03466">
    <property type="entry name" value="LysR_substrate"/>
    <property type="match status" value="1"/>
</dbReference>
<gene>
    <name evidence="6" type="ORF">SAMN05443575_0111</name>
</gene>
<dbReference type="PANTHER" id="PTHR30419">
    <property type="entry name" value="HTH-TYPE TRANSCRIPTIONAL REGULATOR YBHD"/>
    <property type="match status" value="1"/>
</dbReference>
<evidence type="ECO:0000313" key="7">
    <source>
        <dbReference type="Proteomes" id="UP000186132"/>
    </source>
</evidence>
<name>A0A1M5C5F1_9ACTN</name>
<dbReference type="STRING" id="1206085.SAMN05443575_0111"/>
<keyword evidence="3 6" id="KW-0238">DNA-binding</keyword>
<evidence type="ECO:0000256" key="2">
    <source>
        <dbReference type="ARBA" id="ARBA00023015"/>
    </source>
</evidence>
<dbReference type="GO" id="GO:0003700">
    <property type="term" value="F:DNA-binding transcription factor activity"/>
    <property type="evidence" value="ECO:0007669"/>
    <property type="project" value="InterPro"/>
</dbReference>
<proteinExistence type="inferred from homology"/>
<keyword evidence="2" id="KW-0805">Transcription regulation</keyword>
<dbReference type="InterPro" id="IPR036388">
    <property type="entry name" value="WH-like_DNA-bd_sf"/>
</dbReference>
<evidence type="ECO:0000256" key="4">
    <source>
        <dbReference type="ARBA" id="ARBA00023163"/>
    </source>
</evidence>